<accession>A0A448UT72</accession>
<evidence type="ECO:0000313" key="2">
    <source>
        <dbReference type="Proteomes" id="UP000270988"/>
    </source>
</evidence>
<protein>
    <submittedName>
        <fullName evidence="1">Uncharacterized protein</fullName>
    </submittedName>
</protein>
<gene>
    <name evidence="1" type="ORF">NCTC10918_00308</name>
</gene>
<reference evidence="1 2" key="1">
    <citation type="submission" date="2018-12" db="EMBL/GenBank/DDBJ databases">
        <authorList>
            <consortium name="Pathogen Informatics"/>
        </authorList>
    </citation>
    <scope>NUCLEOTIDE SEQUENCE [LARGE SCALE GENOMIC DNA]</scope>
    <source>
        <strain evidence="1 2">NCTC10918</strain>
    </source>
</reference>
<dbReference type="EMBL" id="LR134521">
    <property type="protein sequence ID" value="VEJ29064.1"/>
    <property type="molecule type" value="Genomic_DNA"/>
</dbReference>
<sequence>MKNLIIFDHPYTAEAWRNIPISGLFALPYARI</sequence>
<name>A0A448UT72_9MICC</name>
<proteinExistence type="predicted"/>
<dbReference type="Proteomes" id="UP000270988">
    <property type="component" value="Chromosome"/>
</dbReference>
<organism evidence="1 2">
    <name type="scientific">Rothia dentocariosa</name>
    <dbReference type="NCBI Taxonomy" id="2047"/>
    <lineage>
        <taxon>Bacteria</taxon>
        <taxon>Bacillati</taxon>
        <taxon>Actinomycetota</taxon>
        <taxon>Actinomycetes</taxon>
        <taxon>Micrococcales</taxon>
        <taxon>Micrococcaceae</taxon>
        <taxon>Rothia</taxon>
    </lineage>
</organism>
<evidence type="ECO:0000313" key="1">
    <source>
        <dbReference type="EMBL" id="VEJ29064.1"/>
    </source>
</evidence>
<dbReference type="AlphaFoldDB" id="A0A448UT72"/>